<dbReference type="EMBL" id="CP050124">
    <property type="protein sequence ID" value="QIP40031.1"/>
    <property type="molecule type" value="Genomic_DNA"/>
</dbReference>
<dbReference type="AlphaFoldDB" id="A0A6G9CTS0"/>
<protein>
    <submittedName>
        <fullName evidence="1">Uncharacterized protein</fullName>
    </submittedName>
</protein>
<proteinExistence type="predicted"/>
<evidence type="ECO:0000313" key="2">
    <source>
        <dbReference type="Proteomes" id="UP000502345"/>
    </source>
</evidence>
<name>A0A6G9CTS0_RHOER</name>
<accession>A0A6G9CTS0</accession>
<dbReference type="Proteomes" id="UP000502345">
    <property type="component" value="Chromosome"/>
</dbReference>
<gene>
    <name evidence="1" type="ORF">G9444_2787</name>
</gene>
<organism evidence="1 2">
    <name type="scientific">Rhodococcus erythropolis</name>
    <name type="common">Arthrobacter picolinophilus</name>
    <dbReference type="NCBI Taxonomy" id="1833"/>
    <lineage>
        <taxon>Bacteria</taxon>
        <taxon>Bacillati</taxon>
        <taxon>Actinomycetota</taxon>
        <taxon>Actinomycetes</taxon>
        <taxon>Mycobacteriales</taxon>
        <taxon>Nocardiaceae</taxon>
        <taxon>Rhodococcus</taxon>
        <taxon>Rhodococcus erythropolis group</taxon>
    </lineage>
</organism>
<reference evidence="1 2" key="1">
    <citation type="submission" date="2020-03" db="EMBL/GenBank/DDBJ databases">
        <title>Screen low temperature-resistant strains for efficient degradation of petroleum hydrocarbons under the low temperature.</title>
        <authorList>
            <person name="Wang Y."/>
            <person name="Chen J."/>
        </authorList>
    </citation>
    <scope>NUCLEOTIDE SEQUENCE [LARGE SCALE GENOMIC DNA]</scope>
    <source>
        <strain evidence="1 2">KB1</strain>
    </source>
</reference>
<evidence type="ECO:0000313" key="1">
    <source>
        <dbReference type="EMBL" id="QIP40031.1"/>
    </source>
</evidence>
<sequence>MSTNTATVGPEATESLADELDSVRRLEAWLIDTAR</sequence>